<feature type="region of interest" description="Disordered" evidence="1">
    <location>
        <begin position="152"/>
        <end position="172"/>
    </location>
</feature>
<accession>A0A9Q0NB08</accession>
<proteinExistence type="predicted"/>
<dbReference type="FunFam" id="3.30.1490.40:FF:000005">
    <property type="entry name" value="CD2 antigen cytoplasmic tail-binding protein 2"/>
    <property type="match status" value="1"/>
</dbReference>
<dbReference type="GO" id="GO:0005682">
    <property type="term" value="C:U5 snRNP"/>
    <property type="evidence" value="ECO:0007669"/>
    <property type="project" value="InterPro"/>
</dbReference>
<reference evidence="3" key="1">
    <citation type="submission" date="2022-07" db="EMBL/GenBank/DDBJ databases">
        <authorList>
            <person name="Trinca V."/>
            <person name="Uliana J.V.C."/>
            <person name="Torres T.T."/>
            <person name="Ward R.J."/>
            <person name="Monesi N."/>
        </authorList>
    </citation>
    <scope>NUCLEOTIDE SEQUENCE</scope>
    <source>
        <strain evidence="3">HSMRA1968</strain>
        <tissue evidence="3">Whole embryos</tissue>
    </source>
</reference>
<dbReference type="InterPro" id="IPR039905">
    <property type="entry name" value="CD2BP2/Lin1"/>
</dbReference>
<sequence>MAKLTFFGVFDKRQKEREAKYFCGITATIASQLRISPKVMAQKRNISQIFEGDILESVKHPKVEHVKKHTLDSEEEDSGEDETYNIMHENDIEGEEEGVSGIDGEVKVTPFNMREELEEGHFDADGHFQWNKDNEIKDNWLDNLDWMKIKAQKDGEKAPKADDSSDSEDEQSEFDLIAAYRRILELMKPKETIKKSLQRLGGKSAKMSSAERWKMKKAGIVDPNAALVTELTELANTILTRMGNMDIYEETYENIQAKYAAKTTLDTKSGVDTNAANDELDMYADNFDAKEKIKLNEGSSKDNSDKTEAGVSDEVMWEFKWKQSDTEIHGPYSSAQMQQWVTDGYFNDGVFVRKSGQDGQFNSSSRIDFELYL</sequence>
<evidence type="ECO:0000313" key="3">
    <source>
        <dbReference type="EMBL" id="KAJ6646114.1"/>
    </source>
</evidence>
<evidence type="ECO:0000313" key="4">
    <source>
        <dbReference type="Proteomes" id="UP001151699"/>
    </source>
</evidence>
<dbReference type="Gene3D" id="3.30.1490.40">
    <property type="match status" value="1"/>
</dbReference>
<dbReference type="PROSITE" id="PS50829">
    <property type="entry name" value="GYF"/>
    <property type="match status" value="1"/>
</dbReference>
<feature type="domain" description="GYF" evidence="2">
    <location>
        <begin position="314"/>
        <end position="373"/>
    </location>
</feature>
<dbReference type="CDD" id="cd00072">
    <property type="entry name" value="GYF"/>
    <property type="match status" value="1"/>
</dbReference>
<dbReference type="SMART" id="SM00444">
    <property type="entry name" value="GYF"/>
    <property type="match status" value="1"/>
</dbReference>
<name>A0A9Q0NB08_9DIPT</name>
<dbReference type="Pfam" id="PF02213">
    <property type="entry name" value="GYF"/>
    <property type="match status" value="1"/>
</dbReference>
<dbReference type="EMBL" id="WJQU01000001">
    <property type="protein sequence ID" value="KAJ6646114.1"/>
    <property type="molecule type" value="Genomic_DNA"/>
</dbReference>
<evidence type="ECO:0000259" key="2">
    <source>
        <dbReference type="PROSITE" id="PS50829"/>
    </source>
</evidence>
<dbReference type="PANTHER" id="PTHR13138">
    <property type="entry name" value="PROTEIN LIN1"/>
    <property type="match status" value="1"/>
</dbReference>
<dbReference type="AlphaFoldDB" id="A0A9Q0NB08"/>
<dbReference type="Proteomes" id="UP001151699">
    <property type="component" value="Chromosome A"/>
</dbReference>
<evidence type="ECO:0000256" key="1">
    <source>
        <dbReference type="SAM" id="MobiDB-lite"/>
    </source>
</evidence>
<dbReference type="InterPro" id="IPR003169">
    <property type="entry name" value="GYF"/>
</dbReference>
<dbReference type="InterPro" id="IPR035445">
    <property type="entry name" value="GYF-like_dom_sf"/>
</dbReference>
<feature type="compositionally biased region" description="Basic and acidic residues" evidence="1">
    <location>
        <begin position="152"/>
        <end position="163"/>
    </location>
</feature>
<dbReference type="OrthoDB" id="331341at2759"/>
<protein>
    <submittedName>
        <fullName evidence="3">CD2 antigen cytoplasmic tail-binding protein 2 like</fullName>
    </submittedName>
</protein>
<dbReference type="SUPFAM" id="SSF55277">
    <property type="entry name" value="GYF domain"/>
    <property type="match status" value="1"/>
</dbReference>
<comment type="caution">
    <text evidence="3">The sequence shown here is derived from an EMBL/GenBank/DDBJ whole genome shotgun (WGS) entry which is preliminary data.</text>
</comment>
<organism evidence="3 4">
    <name type="scientific">Pseudolycoriella hygida</name>
    <dbReference type="NCBI Taxonomy" id="35572"/>
    <lineage>
        <taxon>Eukaryota</taxon>
        <taxon>Metazoa</taxon>
        <taxon>Ecdysozoa</taxon>
        <taxon>Arthropoda</taxon>
        <taxon>Hexapoda</taxon>
        <taxon>Insecta</taxon>
        <taxon>Pterygota</taxon>
        <taxon>Neoptera</taxon>
        <taxon>Endopterygota</taxon>
        <taxon>Diptera</taxon>
        <taxon>Nematocera</taxon>
        <taxon>Sciaroidea</taxon>
        <taxon>Sciaridae</taxon>
        <taxon>Pseudolycoriella</taxon>
    </lineage>
</organism>
<keyword evidence="4" id="KW-1185">Reference proteome</keyword>
<dbReference type="PANTHER" id="PTHR13138:SF3">
    <property type="entry name" value="CD2 ANTIGEN CYTOPLASMIC TAIL-BINDING PROTEIN 2"/>
    <property type="match status" value="1"/>
</dbReference>
<gene>
    <name evidence="3" type="primary">holn1</name>
    <name evidence="3" type="ORF">Bhyg_01324</name>
</gene>